<keyword evidence="2" id="KW-1003">Cell membrane</keyword>
<evidence type="ECO:0000259" key="7">
    <source>
        <dbReference type="Pfam" id="PF12696"/>
    </source>
</evidence>
<dbReference type="SUPFAM" id="SSF52540">
    <property type="entry name" value="P-loop containing nucleoside triphosphate hydrolases"/>
    <property type="match status" value="1"/>
</dbReference>
<dbReference type="PANTHER" id="PTHR37937">
    <property type="entry name" value="CONJUGATIVE TRANSFER: DNA TRANSPORT"/>
    <property type="match status" value="1"/>
</dbReference>
<keyword evidence="3" id="KW-0812">Transmembrane</keyword>
<evidence type="ECO:0000256" key="2">
    <source>
        <dbReference type="ARBA" id="ARBA00022475"/>
    </source>
</evidence>
<dbReference type="InterPro" id="IPR027417">
    <property type="entry name" value="P-loop_NTPase"/>
</dbReference>
<reference evidence="8 10" key="1">
    <citation type="submission" date="2014-03" db="EMBL/GenBank/DDBJ databases">
        <title>Complete genome sequence of the Radio-Resistant Rubrobacter radiotolerans RSPS-4.</title>
        <authorList>
            <person name="Egas C.C."/>
            <person name="Barroso C.C."/>
            <person name="Froufe H.J.C."/>
            <person name="Pacheco J.J."/>
            <person name="Albuquerque L.L."/>
            <person name="da Costa M.M.S."/>
        </authorList>
    </citation>
    <scope>NUCLEOTIDE SEQUENCE [LARGE SCALE GENOMIC DNA]</scope>
    <source>
        <strain evidence="8 10">RSPS-4</strain>
        <plasmid evidence="8 10">3</plasmid>
    </source>
</reference>
<dbReference type="PANTHER" id="PTHR37937:SF1">
    <property type="entry name" value="CONJUGATIVE TRANSFER: DNA TRANSPORT"/>
    <property type="match status" value="1"/>
</dbReference>
<evidence type="ECO:0000256" key="3">
    <source>
        <dbReference type="ARBA" id="ARBA00022692"/>
    </source>
</evidence>
<comment type="subcellular location">
    <subcellularLocation>
        <location evidence="1">Cell membrane</location>
        <topology evidence="1">Multi-pass membrane protein</topology>
    </subcellularLocation>
</comment>
<protein>
    <submittedName>
        <fullName evidence="9">TraM recognition domain-containing protein</fullName>
    </submittedName>
    <submittedName>
        <fullName evidence="8">TraM recognition site of TraD and TraG</fullName>
    </submittedName>
</protein>
<feature type="compositionally biased region" description="Basic residues" evidence="6">
    <location>
        <begin position="337"/>
        <end position="346"/>
    </location>
</feature>
<evidence type="ECO:0000313" key="9">
    <source>
        <dbReference type="EMBL" id="MDX5895633.1"/>
    </source>
</evidence>
<evidence type="ECO:0000256" key="1">
    <source>
        <dbReference type="ARBA" id="ARBA00004651"/>
    </source>
</evidence>
<dbReference type="KEGG" id="rrd:RradSPS_3107"/>
<dbReference type="EMBL" id="JAWXXX010000004">
    <property type="protein sequence ID" value="MDX5895633.1"/>
    <property type="molecule type" value="Genomic_DNA"/>
</dbReference>
<feature type="domain" description="TraD/TraG TraM recognition site" evidence="7">
    <location>
        <begin position="257"/>
        <end position="368"/>
    </location>
</feature>
<accession>A0A023X8M9</accession>
<feature type="region of interest" description="Disordered" evidence="6">
    <location>
        <begin position="335"/>
        <end position="363"/>
    </location>
</feature>
<dbReference type="AlphaFoldDB" id="A0A023X8M9"/>
<dbReference type="Gene3D" id="3.40.50.300">
    <property type="entry name" value="P-loop containing nucleotide triphosphate hydrolases"/>
    <property type="match status" value="1"/>
</dbReference>
<reference evidence="9" key="2">
    <citation type="submission" date="2023-11" db="EMBL/GenBank/DDBJ databases">
        <title>MicrobeMod: A computational toolkit for identifying prokaryotic methylation and restriction-modification with nanopore sequencing.</title>
        <authorList>
            <person name="Crits-Christoph A."/>
            <person name="Kang S.C."/>
            <person name="Lee H."/>
            <person name="Ostrov N."/>
        </authorList>
    </citation>
    <scope>NUCLEOTIDE SEQUENCE</scope>
    <source>
        <strain evidence="9">ATCC 51242</strain>
    </source>
</reference>
<keyword evidence="8" id="KW-0614">Plasmid</keyword>
<dbReference type="RefSeq" id="WP_041339361.1">
    <property type="nucleotide sequence ID" value="NZ_CP007517.1"/>
</dbReference>
<dbReference type="Proteomes" id="UP000025229">
    <property type="component" value="Plasmid 3"/>
</dbReference>
<name>A0A023X8M9_RUBRA</name>
<dbReference type="GO" id="GO:0005886">
    <property type="term" value="C:plasma membrane"/>
    <property type="evidence" value="ECO:0007669"/>
    <property type="project" value="UniProtKB-SubCell"/>
</dbReference>
<dbReference type="CDD" id="cd01127">
    <property type="entry name" value="TrwB_TraG_TraD_VirD4"/>
    <property type="match status" value="1"/>
</dbReference>
<sequence>MKALDQHRWSILGREWKRLPTVGVIAKAGSGKDEALVGPTIYQEMLRGSSDLVIMDPKVEQLDLAARGRYLPPEADIYVYGSSPLLDPYCRSDGFDLFRYGSSITTARILTEEESRDTHWQHKAADLIVAIWTALEETTGEAATLLDVREVVNDRDALKELRMESRRVDNVADEEREWGYIRSTAARALEPLESARARAMFDAEGIRMPDFTSQRRQIVFLCPDPGAGETEAKLTAAMVEVLVQLSRRTGQGRVQKFIMNEAGSFMSLPRLPHYSEIGRGEGMYMMYVLQSWSQLVRRLGLAGARSLWTGSAAQIVGQGAEPELAEEMSRYTEPVRLTHRQPRQRRQSPGGEHISEERRPALLPHHVTGLGTGEWIVRVAPEIYRFRVPERYTQTEQLKKMMRKLTPRRAGR</sequence>
<dbReference type="InterPro" id="IPR051539">
    <property type="entry name" value="T4SS-coupling_protein"/>
</dbReference>
<evidence type="ECO:0000256" key="4">
    <source>
        <dbReference type="ARBA" id="ARBA00022989"/>
    </source>
</evidence>
<gene>
    <name evidence="8" type="ORF">RradSPS_3107</name>
    <name evidence="9" type="ORF">SIL72_16505</name>
</gene>
<dbReference type="InterPro" id="IPR032689">
    <property type="entry name" value="TraG-D_C"/>
</dbReference>
<dbReference type="HOGENOM" id="CLU_667107_0_0_11"/>
<keyword evidence="5" id="KW-0472">Membrane</keyword>
<keyword evidence="4" id="KW-1133">Transmembrane helix</keyword>
<organism evidence="8 10">
    <name type="scientific">Rubrobacter radiotolerans</name>
    <name type="common">Arthrobacter radiotolerans</name>
    <dbReference type="NCBI Taxonomy" id="42256"/>
    <lineage>
        <taxon>Bacteria</taxon>
        <taxon>Bacillati</taxon>
        <taxon>Actinomycetota</taxon>
        <taxon>Rubrobacteria</taxon>
        <taxon>Rubrobacterales</taxon>
        <taxon>Rubrobacteraceae</taxon>
        <taxon>Rubrobacter</taxon>
    </lineage>
</organism>
<dbReference type="Pfam" id="PF12696">
    <property type="entry name" value="TraG-D_C"/>
    <property type="match status" value="1"/>
</dbReference>
<evidence type="ECO:0000256" key="5">
    <source>
        <dbReference type="ARBA" id="ARBA00023136"/>
    </source>
</evidence>
<dbReference type="Proteomes" id="UP001281130">
    <property type="component" value="Unassembled WGS sequence"/>
</dbReference>
<keyword evidence="10" id="KW-1185">Reference proteome</keyword>
<evidence type="ECO:0000313" key="8">
    <source>
        <dbReference type="EMBL" id="AHY48390.1"/>
    </source>
</evidence>
<dbReference type="EMBL" id="CP007517">
    <property type="protein sequence ID" value="AHY48390.1"/>
    <property type="molecule type" value="Genomic_DNA"/>
</dbReference>
<proteinExistence type="predicted"/>
<evidence type="ECO:0000313" key="10">
    <source>
        <dbReference type="Proteomes" id="UP000025229"/>
    </source>
</evidence>
<geneLocation type="plasmid" evidence="8">
    <name>3</name>
</geneLocation>
<evidence type="ECO:0000256" key="6">
    <source>
        <dbReference type="SAM" id="MobiDB-lite"/>
    </source>
</evidence>